<accession>A0A2Z6TA87</accession>
<reference evidence="2" key="1">
    <citation type="submission" date="2018-03" db="EMBL/GenBank/DDBJ databases">
        <title>New taxa in the Lactobacillus gasseri group.</title>
        <authorList>
            <person name="Tanizawa Y."/>
            <person name="Tohno M."/>
            <person name="Endo A."/>
            <person name="Arita M."/>
        </authorList>
    </citation>
    <scope>NUCLEOTIDE SEQUENCE [LARGE SCALE GENOMIC DNA]</scope>
    <source>
        <strain evidence="2">DSM 24759</strain>
    </source>
</reference>
<dbReference type="InterPro" id="IPR018757">
    <property type="entry name" value="DUF2316"/>
</dbReference>
<protein>
    <recommendedName>
        <fullName evidence="3">DUF2316 domain-containing protein</fullName>
    </recommendedName>
</protein>
<dbReference type="OrthoDB" id="3233189at2"/>
<evidence type="ECO:0008006" key="3">
    <source>
        <dbReference type="Google" id="ProtNLM"/>
    </source>
</evidence>
<evidence type="ECO:0000313" key="2">
    <source>
        <dbReference type="Proteomes" id="UP000257317"/>
    </source>
</evidence>
<name>A0A2Z6TA87_9LACO</name>
<sequence>MLTRQETINTAHELQENFSRLNSDLPTILNDLQISEEELNQILNMDNPEPGHVWMVRDYLEDKLKEQGTEVYPFSRLADHSANRWFPYDTPWRN</sequence>
<dbReference type="Proteomes" id="UP000257317">
    <property type="component" value="Unassembled WGS sequence"/>
</dbReference>
<keyword evidence="2" id="KW-1185">Reference proteome</keyword>
<evidence type="ECO:0000313" key="1">
    <source>
        <dbReference type="EMBL" id="GBG04793.1"/>
    </source>
</evidence>
<dbReference type="RefSeq" id="WP_117118137.1">
    <property type="nucleotide sequence ID" value="NZ_BFBY01000004.1"/>
</dbReference>
<dbReference type="Pfam" id="PF10078">
    <property type="entry name" value="DUF2316"/>
    <property type="match status" value="1"/>
</dbReference>
<organism evidence="1 2">
    <name type="scientific">Lactobacillus rodentium</name>
    <dbReference type="NCBI Taxonomy" id="947835"/>
    <lineage>
        <taxon>Bacteria</taxon>
        <taxon>Bacillati</taxon>
        <taxon>Bacillota</taxon>
        <taxon>Bacilli</taxon>
        <taxon>Lactobacillales</taxon>
        <taxon>Lactobacillaceae</taxon>
        <taxon>Lactobacillus</taxon>
    </lineage>
</organism>
<proteinExistence type="predicted"/>
<dbReference type="AlphaFoldDB" id="A0A2Z6TA87"/>
<gene>
    <name evidence="1" type="ORF">LrDSM24759_07070</name>
</gene>
<dbReference type="EMBL" id="BFBY01000004">
    <property type="protein sequence ID" value="GBG04793.1"/>
    <property type="molecule type" value="Genomic_DNA"/>
</dbReference>
<comment type="caution">
    <text evidence="1">The sequence shown here is derived from an EMBL/GenBank/DDBJ whole genome shotgun (WGS) entry which is preliminary data.</text>
</comment>